<dbReference type="Proteomes" id="UP001209878">
    <property type="component" value="Unassembled WGS sequence"/>
</dbReference>
<name>A0AAD9PBR7_RIDPI</name>
<keyword evidence="3" id="KW-0808">Transferase</keyword>
<dbReference type="InterPro" id="IPR002011">
    <property type="entry name" value="Tyr_kinase_rcpt_2_CS"/>
</dbReference>
<dbReference type="Gene3D" id="3.30.200.20">
    <property type="entry name" value="Phosphorylase Kinase, domain 1"/>
    <property type="match status" value="1"/>
</dbReference>
<evidence type="ECO:0000256" key="4">
    <source>
        <dbReference type="ARBA" id="ARBA00022692"/>
    </source>
</evidence>
<dbReference type="InterPro" id="IPR050122">
    <property type="entry name" value="RTK"/>
</dbReference>
<evidence type="ECO:0000256" key="11">
    <source>
        <dbReference type="ARBA" id="ARBA00023137"/>
    </source>
</evidence>
<evidence type="ECO:0000256" key="17">
    <source>
        <dbReference type="RuleBase" id="RU000312"/>
    </source>
</evidence>
<dbReference type="PANTHER" id="PTHR24416:SF604">
    <property type="entry name" value="RECEPTOR PROTEIN-TYROSINE KINASE"/>
    <property type="match status" value="1"/>
</dbReference>
<evidence type="ECO:0000256" key="15">
    <source>
        <dbReference type="ARBA" id="ARBA00051243"/>
    </source>
</evidence>
<evidence type="ECO:0000256" key="2">
    <source>
        <dbReference type="ARBA" id="ARBA00022475"/>
    </source>
</evidence>
<dbReference type="InterPro" id="IPR020635">
    <property type="entry name" value="Tyr_kinase_cat_dom"/>
</dbReference>
<evidence type="ECO:0000256" key="8">
    <source>
        <dbReference type="ARBA" id="ARBA00022840"/>
    </source>
</evidence>
<feature type="region of interest" description="Disordered" evidence="18">
    <location>
        <begin position="661"/>
        <end position="793"/>
    </location>
</feature>
<keyword evidence="10 19" id="KW-0472">Membrane</keyword>
<feature type="compositionally biased region" description="Polar residues" evidence="18">
    <location>
        <begin position="776"/>
        <end position="788"/>
    </location>
</feature>
<accession>A0AAD9PBR7</accession>
<dbReference type="InterPro" id="IPR001245">
    <property type="entry name" value="Ser-Thr/Tyr_kinase_cat_dom"/>
</dbReference>
<dbReference type="GO" id="GO:0005524">
    <property type="term" value="F:ATP binding"/>
    <property type="evidence" value="ECO:0007669"/>
    <property type="project" value="UniProtKB-UniRule"/>
</dbReference>
<dbReference type="Gene3D" id="1.10.510.10">
    <property type="entry name" value="Transferase(Phosphotransferase) domain 1"/>
    <property type="match status" value="1"/>
</dbReference>
<dbReference type="GO" id="GO:0043235">
    <property type="term" value="C:receptor complex"/>
    <property type="evidence" value="ECO:0007669"/>
    <property type="project" value="TreeGrafter"/>
</dbReference>
<dbReference type="InterPro" id="IPR011009">
    <property type="entry name" value="Kinase-like_dom_sf"/>
</dbReference>
<keyword evidence="7" id="KW-0418">Kinase</keyword>
<dbReference type="CDD" id="cd05036">
    <property type="entry name" value="PTKc_ALK_LTK"/>
    <property type="match status" value="1"/>
</dbReference>
<evidence type="ECO:0000256" key="19">
    <source>
        <dbReference type="SAM" id="Phobius"/>
    </source>
</evidence>
<dbReference type="SMART" id="SM00219">
    <property type="entry name" value="TyrKc"/>
    <property type="match status" value="1"/>
</dbReference>
<dbReference type="PROSITE" id="PS50011">
    <property type="entry name" value="PROTEIN_KINASE_DOM"/>
    <property type="match status" value="1"/>
</dbReference>
<comment type="similarity">
    <text evidence="17">Belongs to the protein kinase superfamily. Tyr protein kinase family. Insulin receptor subfamily.</text>
</comment>
<dbReference type="GO" id="GO:0007169">
    <property type="term" value="P:cell surface receptor protein tyrosine kinase signaling pathway"/>
    <property type="evidence" value="ECO:0007669"/>
    <property type="project" value="InterPro"/>
</dbReference>
<dbReference type="InterPro" id="IPR017441">
    <property type="entry name" value="Protein_kinase_ATP_BS"/>
</dbReference>
<gene>
    <name evidence="21" type="ORF">NP493_44g04010</name>
</gene>
<evidence type="ECO:0000256" key="3">
    <source>
        <dbReference type="ARBA" id="ARBA00022679"/>
    </source>
</evidence>
<dbReference type="PROSITE" id="PS00239">
    <property type="entry name" value="RECEPTOR_TYR_KIN_II"/>
    <property type="match status" value="1"/>
</dbReference>
<keyword evidence="6 16" id="KW-0547">Nucleotide-binding</keyword>
<feature type="transmembrane region" description="Helical" evidence="19">
    <location>
        <begin position="167"/>
        <end position="189"/>
    </location>
</feature>
<dbReference type="EMBL" id="JAODUO010000044">
    <property type="protein sequence ID" value="KAK2191827.1"/>
    <property type="molecule type" value="Genomic_DNA"/>
</dbReference>
<comment type="subcellular location">
    <subcellularLocation>
        <location evidence="1">Cell membrane</location>
        <topology evidence="1">Single-pass type I membrane protein</topology>
    </subcellularLocation>
</comment>
<evidence type="ECO:0000256" key="13">
    <source>
        <dbReference type="ARBA" id="ARBA00023170"/>
    </source>
</evidence>
<evidence type="ECO:0000256" key="7">
    <source>
        <dbReference type="ARBA" id="ARBA00022777"/>
    </source>
</evidence>
<dbReference type="InterPro" id="IPR000719">
    <property type="entry name" value="Prot_kinase_dom"/>
</dbReference>
<feature type="region of interest" description="Disordered" evidence="18">
    <location>
        <begin position="818"/>
        <end position="841"/>
    </location>
</feature>
<keyword evidence="2" id="KW-1003">Cell membrane</keyword>
<evidence type="ECO:0000256" key="5">
    <source>
        <dbReference type="ARBA" id="ARBA00022729"/>
    </source>
</evidence>
<dbReference type="GO" id="GO:0045664">
    <property type="term" value="P:regulation of neuron differentiation"/>
    <property type="evidence" value="ECO:0007669"/>
    <property type="project" value="TreeGrafter"/>
</dbReference>
<feature type="compositionally biased region" description="Basic and acidic residues" evidence="18">
    <location>
        <begin position="661"/>
        <end position="677"/>
    </location>
</feature>
<evidence type="ECO:0000256" key="1">
    <source>
        <dbReference type="ARBA" id="ARBA00004251"/>
    </source>
</evidence>
<comment type="caution">
    <text evidence="21">The sequence shown here is derived from an EMBL/GenBank/DDBJ whole genome shotgun (WGS) entry which is preliminary data.</text>
</comment>
<evidence type="ECO:0000313" key="21">
    <source>
        <dbReference type="EMBL" id="KAK2191827.1"/>
    </source>
</evidence>
<evidence type="ECO:0000256" key="14">
    <source>
        <dbReference type="ARBA" id="ARBA00023180"/>
    </source>
</evidence>
<dbReference type="GO" id="GO:0005886">
    <property type="term" value="C:plasma membrane"/>
    <property type="evidence" value="ECO:0007669"/>
    <property type="project" value="UniProtKB-SubCell"/>
</dbReference>
<keyword evidence="11" id="KW-0829">Tyrosine-protein kinase</keyword>
<dbReference type="InterPro" id="IPR008266">
    <property type="entry name" value="Tyr_kinase_AS"/>
</dbReference>
<keyword evidence="5" id="KW-0732">Signal</keyword>
<dbReference type="SUPFAM" id="SSF56112">
    <property type="entry name" value="Protein kinase-like (PK-like)"/>
    <property type="match status" value="1"/>
</dbReference>
<reference evidence="21" key="1">
    <citation type="journal article" date="2023" name="Mol. Biol. Evol.">
        <title>Third-Generation Sequencing Reveals the Adaptive Role of the Epigenome in Three Deep-Sea Polychaetes.</title>
        <authorList>
            <person name="Perez M."/>
            <person name="Aroh O."/>
            <person name="Sun Y."/>
            <person name="Lan Y."/>
            <person name="Juniper S.K."/>
            <person name="Young C.R."/>
            <person name="Angers B."/>
            <person name="Qian P.Y."/>
        </authorList>
    </citation>
    <scope>NUCLEOTIDE SEQUENCE</scope>
    <source>
        <strain evidence="21">R07B-5</strain>
    </source>
</reference>
<evidence type="ECO:0000259" key="20">
    <source>
        <dbReference type="PROSITE" id="PS50011"/>
    </source>
</evidence>
<dbReference type="PRINTS" id="PR00109">
    <property type="entry name" value="TYRKINASE"/>
</dbReference>
<dbReference type="Pfam" id="PF07714">
    <property type="entry name" value="PK_Tyr_Ser-Thr"/>
    <property type="match status" value="1"/>
</dbReference>
<dbReference type="PROSITE" id="PS00107">
    <property type="entry name" value="PROTEIN_KINASE_ATP"/>
    <property type="match status" value="1"/>
</dbReference>
<dbReference type="FunFam" id="3.30.200.20:FF:000117">
    <property type="entry name" value="Tyrosine-protein kinase receptor"/>
    <property type="match status" value="1"/>
</dbReference>
<keyword evidence="13 17" id="KW-0675">Receptor</keyword>
<keyword evidence="14" id="KW-0325">Glycoprotein</keyword>
<evidence type="ECO:0000256" key="16">
    <source>
        <dbReference type="PROSITE-ProRule" id="PRU10141"/>
    </source>
</evidence>
<evidence type="ECO:0000256" key="18">
    <source>
        <dbReference type="SAM" id="MobiDB-lite"/>
    </source>
</evidence>
<evidence type="ECO:0000256" key="9">
    <source>
        <dbReference type="ARBA" id="ARBA00022989"/>
    </source>
</evidence>
<feature type="domain" description="Protein kinase" evidence="20">
    <location>
        <begin position="252"/>
        <end position="523"/>
    </location>
</feature>
<proteinExistence type="inferred from homology"/>
<protein>
    <recommendedName>
        <fullName evidence="17">Tyrosine-protein kinase receptor</fullName>
        <ecNumber evidence="17">2.7.10.1</ecNumber>
    </recommendedName>
</protein>
<dbReference type="EC" id="2.7.10.1" evidence="17"/>
<sequence>MFVSGAGGGLRGGTNQSQAGQALELGGIGGKPCPKARDPYSWEISGGFGGGGGACMAGGGGGGYTGGNVSQTDNREHNGQGGSSYIGPDGIDPIFEPGTNHDDGEVEIAFVLDCPCEFMCIYQNYQKKQFKCYCAPNFILAEDGLHCIDPRRFTLSSPSTKLPVSRLVASVIGGLVVVIIIIVFIFCIVHRFSKKKLEAVRLDMLSSPDYQLDRLRSNAGTPGLLTAYNPNYDFGGSKCTLQDLREIQRDHLTLVRALGQGAFGEVYQGYLSHVQRDTSDLPVAVKTLPALCTNQAEMDFLMEALIMSKFNHSNIVRFIGVCFEKHPRFIVLELLEGGDLKSFLRESRPKPRQPSRVTMVDLVELSLDIAQGCLYLEENHFIHRDIAARNCLLTKKGPGRVAKIADFGMARDIYRADYYRKGGKAMLPVKWMPPEAFLDGIFTLKTDIWSFGILLWEVFSLGYMPYPGRGNQEVMQLVTAGGRLDPPKNCPSPVYHIMGLCWHGIPERRPNFSTMIEKLQACLQDPGVIHSPLPVFHRPPSVERDTTIMRPRDPDRMVLTVEPPRKYVEPDSPNSLMQLIGPQSPDYREGMATEPSMHQLKKANGNGSAESLDKLLLHEDKLTGSPQYGNVFSYDSFISDACLSPPGGRADEVQFATAKDQACDKSGKQQQAEDRMSADGASRCNDSDSELSCSGPGRVNTMDSGKGSLDSFPREMGSAARLTLEGGNYVPGDSATLPSSIARSRPSPKKPVTERSSLLSLDKSHPKLQPCRSGDTLATTSSPSLNMRTSDDGKSLYVNIPAQTDSVDGDFPHRLNRWSGDSSDGEQMAVTASSSDPGDSGVVIDLRDGAATRLCAEKDDC</sequence>
<dbReference type="AlphaFoldDB" id="A0AAD9PBR7"/>
<keyword evidence="9 19" id="KW-1133">Transmembrane helix</keyword>
<evidence type="ECO:0000256" key="10">
    <source>
        <dbReference type="ARBA" id="ARBA00023136"/>
    </source>
</evidence>
<keyword evidence="22" id="KW-1185">Reference proteome</keyword>
<evidence type="ECO:0000256" key="6">
    <source>
        <dbReference type="ARBA" id="ARBA00022741"/>
    </source>
</evidence>
<dbReference type="PROSITE" id="PS00109">
    <property type="entry name" value="PROTEIN_KINASE_TYR"/>
    <property type="match status" value="1"/>
</dbReference>
<evidence type="ECO:0000313" key="22">
    <source>
        <dbReference type="Proteomes" id="UP001209878"/>
    </source>
</evidence>
<keyword evidence="12" id="KW-1015">Disulfide bond</keyword>
<comment type="catalytic activity">
    <reaction evidence="15 17">
        <text>L-tyrosyl-[protein] + ATP = O-phospho-L-tyrosyl-[protein] + ADP + H(+)</text>
        <dbReference type="Rhea" id="RHEA:10596"/>
        <dbReference type="Rhea" id="RHEA-COMP:10136"/>
        <dbReference type="Rhea" id="RHEA-COMP:20101"/>
        <dbReference type="ChEBI" id="CHEBI:15378"/>
        <dbReference type="ChEBI" id="CHEBI:30616"/>
        <dbReference type="ChEBI" id="CHEBI:46858"/>
        <dbReference type="ChEBI" id="CHEBI:61978"/>
        <dbReference type="ChEBI" id="CHEBI:456216"/>
        <dbReference type="EC" id="2.7.10.1"/>
    </reaction>
</comment>
<keyword evidence="4 17" id="KW-0812">Transmembrane</keyword>
<dbReference type="PANTHER" id="PTHR24416">
    <property type="entry name" value="TYROSINE-PROTEIN KINASE RECEPTOR"/>
    <property type="match status" value="1"/>
</dbReference>
<keyword evidence="17" id="KW-0597">Phosphoprotein</keyword>
<dbReference type="FunFam" id="1.10.510.10:FF:000113">
    <property type="entry name" value="Tyrosine-protein kinase receptor"/>
    <property type="match status" value="1"/>
</dbReference>
<keyword evidence="8 16" id="KW-0067">ATP-binding</keyword>
<organism evidence="21 22">
    <name type="scientific">Ridgeia piscesae</name>
    <name type="common">Tubeworm</name>
    <dbReference type="NCBI Taxonomy" id="27915"/>
    <lineage>
        <taxon>Eukaryota</taxon>
        <taxon>Metazoa</taxon>
        <taxon>Spiralia</taxon>
        <taxon>Lophotrochozoa</taxon>
        <taxon>Annelida</taxon>
        <taxon>Polychaeta</taxon>
        <taxon>Sedentaria</taxon>
        <taxon>Canalipalpata</taxon>
        <taxon>Sabellida</taxon>
        <taxon>Siboglinidae</taxon>
        <taxon>Ridgeia</taxon>
    </lineage>
</organism>
<evidence type="ECO:0000256" key="12">
    <source>
        <dbReference type="ARBA" id="ARBA00023157"/>
    </source>
</evidence>
<dbReference type="GO" id="GO:0004714">
    <property type="term" value="F:transmembrane receptor protein tyrosine kinase activity"/>
    <property type="evidence" value="ECO:0007669"/>
    <property type="project" value="UniProtKB-EC"/>
</dbReference>
<feature type="binding site" evidence="16">
    <location>
        <position position="286"/>
    </location>
    <ligand>
        <name>ATP</name>
        <dbReference type="ChEBI" id="CHEBI:30616"/>
    </ligand>
</feature>